<dbReference type="HOGENOM" id="CLU_1750733_0_0_1"/>
<dbReference type="InterPro" id="IPR004023">
    <property type="entry name" value="Mago_nashi"/>
</dbReference>
<accession>A0A075B3L1</accession>
<keyword evidence="4" id="KW-0812">Transmembrane</keyword>
<dbReference type="InterPro" id="IPR036605">
    <property type="entry name" value="Mago_nashi_sf"/>
</dbReference>
<protein>
    <submittedName>
        <fullName evidence="5">Mago nashi-like protein</fullName>
    </submittedName>
</protein>
<reference evidence="5 6" key="1">
    <citation type="journal article" date="2013" name="Curr. Biol.">
        <title>Shared signatures of parasitism and phylogenomics unite Cryptomycota and microsporidia.</title>
        <authorList>
            <person name="James T.Y."/>
            <person name="Pelin A."/>
            <person name="Bonen L."/>
            <person name="Ahrendt S."/>
            <person name="Sain D."/>
            <person name="Corradi N."/>
            <person name="Stajich J.E."/>
        </authorList>
    </citation>
    <scope>NUCLEOTIDE SEQUENCE [LARGE SCALE GENOMIC DNA]</scope>
    <source>
        <strain evidence="5 6">CSF55</strain>
    </source>
</reference>
<dbReference type="GO" id="GO:0045292">
    <property type="term" value="P:mRNA cis splicing, via spliceosome"/>
    <property type="evidence" value="ECO:0007669"/>
    <property type="project" value="EnsemblFungi"/>
</dbReference>
<evidence type="ECO:0000256" key="4">
    <source>
        <dbReference type="SAM" id="Phobius"/>
    </source>
</evidence>
<keyword evidence="3" id="KW-0539">Nucleus</keyword>
<keyword evidence="4" id="KW-0472">Membrane</keyword>
<evidence type="ECO:0000256" key="2">
    <source>
        <dbReference type="ARBA" id="ARBA00009270"/>
    </source>
</evidence>
<keyword evidence="4" id="KW-1133">Transmembrane helix</keyword>
<comment type="similarity">
    <text evidence="2">Belongs to the mago nashi family.</text>
</comment>
<dbReference type="EMBL" id="KE560831">
    <property type="protein sequence ID" value="EPZ35458.1"/>
    <property type="molecule type" value="Genomic_DNA"/>
</dbReference>
<organism evidence="5 6">
    <name type="scientific">Rozella allomycis (strain CSF55)</name>
    <dbReference type="NCBI Taxonomy" id="988480"/>
    <lineage>
        <taxon>Eukaryota</taxon>
        <taxon>Fungi</taxon>
        <taxon>Fungi incertae sedis</taxon>
        <taxon>Cryptomycota</taxon>
        <taxon>Cryptomycota incertae sedis</taxon>
        <taxon>Rozella</taxon>
    </lineage>
</organism>
<gene>
    <name evidence="5" type="ORF">O9G_004662</name>
</gene>
<comment type="subcellular location">
    <subcellularLocation>
        <location evidence="1">Nucleus</location>
    </subcellularLocation>
</comment>
<feature type="transmembrane region" description="Helical" evidence="4">
    <location>
        <begin position="38"/>
        <end position="55"/>
    </location>
</feature>
<dbReference type="Pfam" id="PF02792">
    <property type="entry name" value="Mago_nashi"/>
    <property type="match status" value="1"/>
</dbReference>
<dbReference type="AlphaFoldDB" id="A0A075B3L1"/>
<keyword evidence="6" id="KW-1185">Reference proteome</keyword>
<name>A0A075B3L1_ROZAC</name>
<dbReference type="SUPFAM" id="SSF89817">
    <property type="entry name" value="Mago nashi protein"/>
    <property type="match status" value="1"/>
</dbReference>
<dbReference type="PANTHER" id="PTHR12638">
    <property type="entry name" value="PROTEIN MAGO NASHI HOMOLOG"/>
    <property type="match status" value="1"/>
</dbReference>
<dbReference type="OrthoDB" id="6495301at2759"/>
<dbReference type="STRING" id="988480.A0A075B3L1"/>
<dbReference type="PANTHER" id="PTHR12638:SF0">
    <property type="entry name" value="MAGO HOMOLOG, EXON JUNCTION COMPLEX SUBUNIT-RELATED"/>
    <property type="match status" value="1"/>
</dbReference>
<dbReference type="Proteomes" id="UP000030755">
    <property type="component" value="Unassembled WGS sequence"/>
</dbReference>
<evidence type="ECO:0000313" key="6">
    <source>
        <dbReference type="Proteomes" id="UP000030755"/>
    </source>
</evidence>
<sequence>MAFSIVETKERSFEFPVGESSFSSSAIFSFKRSDTTGILSSTFISLILVTIFSIYKSVGHKGKFGHEFLEFEFRPDGKLRYANMSNYKKDTMIRKECFVAPSVISELRRIIEECEITKEDDSQWPQPDRVGKQELEIIMGDEHICFTVN</sequence>
<evidence type="ECO:0000256" key="3">
    <source>
        <dbReference type="ARBA" id="ARBA00023242"/>
    </source>
</evidence>
<proteinExistence type="inferred from homology"/>
<dbReference type="GO" id="GO:0035145">
    <property type="term" value="C:exon-exon junction complex"/>
    <property type="evidence" value="ECO:0007669"/>
    <property type="project" value="InterPro"/>
</dbReference>
<dbReference type="Gene3D" id="3.30.1560.10">
    <property type="entry name" value="Mago nashi"/>
    <property type="match status" value="1"/>
</dbReference>
<evidence type="ECO:0000313" key="5">
    <source>
        <dbReference type="EMBL" id="EPZ35458.1"/>
    </source>
</evidence>
<evidence type="ECO:0000256" key="1">
    <source>
        <dbReference type="ARBA" id="ARBA00004123"/>
    </source>
</evidence>